<dbReference type="AlphaFoldDB" id="A0A5D0NUC4"/>
<protein>
    <submittedName>
        <fullName evidence="2">ABC transporter permease</fullName>
    </submittedName>
</protein>
<keyword evidence="3" id="KW-1185">Reference proteome</keyword>
<proteinExistence type="predicted"/>
<comment type="caution">
    <text evidence="2">The sequence shown here is derived from an EMBL/GenBank/DDBJ whole genome shotgun (WGS) entry which is preliminary data.</text>
</comment>
<evidence type="ECO:0000256" key="1">
    <source>
        <dbReference type="SAM" id="Phobius"/>
    </source>
</evidence>
<keyword evidence="1" id="KW-0472">Membrane</keyword>
<feature type="transmembrane region" description="Helical" evidence="1">
    <location>
        <begin position="97"/>
        <end position="122"/>
    </location>
</feature>
<dbReference type="STRING" id="1220554.GCA_001552135_04170"/>
<sequence>MKAAIRAEWAKLRTVRSTVLVPGIAVLLGLGVGLLDVSSIDWTAVDPASLDPVSESFAGFQFAELAFAALGVLAISSEYGTGLIDTTFLAVPRRRTLYAAKIVVLAAFTLTICTASAFTAFLLGQAVLSGHHASVSLGDPGVLRAVVCAALYMTVVTLVGFAVGTLIRHTAGAMAVMFGLVFLAWPIARAVEGVSTLPSKLLLVNAAEALTTIRPVTGPPAARVPSTGLAAATLTGYAVVFLTAAYWRFKNGRR</sequence>
<name>A0A5D0NUC4_9ACTN</name>
<feature type="transmembrane region" description="Helical" evidence="1">
    <location>
        <begin position="142"/>
        <end position="163"/>
    </location>
</feature>
<feature type="transmembrane region" description="Helical" evidence="1">
    <location>
        <begin position="170"/>
        <end position="188"/>
    </location>
</feature>
<reference evidence="2 3" key="1">
    <citation type="submission" date="2019-08" db="EMBL/GenBank/DDBJ databases">
        <title>Actinomadura sp. nov. CYP1-5 isolated from mountain soil.</title>
        <authorList>
            <person name="Songsumanus A."/>
            <person name="Kuncharoen N."/>
            <person name="Kudo T."/>
            <person name="Yuki M."/>
            <person name="Igarashi Y."/>
            <person name="Tanasupawat S."/>
        </authorList>
    </citation>
    <scope>NUCLEOTIDE SEQUENCE [LARGE SCALE GENOMIC DNA]</scope>
    <source>
        <strain evidence="2 3">JCM 14158</strain>
    </source>
</reference>
<evidence type="ECO:0000313" key="3">
    <source>
        <dbReference type="Proteomes" id="UP000323380"/>
    </source>
</evidence>
<keyword evidence="1" id="KW-0812">Transmembrane</keyword>
<feature type="transmembrane region" description="Helical" evidence="1">
    <location>
        <begin position="20"/>
        <end position="37"/>
    </location>
</feature>
<feature type="transmembrane region" description="Helical" evidence="1">
    <location>
        <begin position="57"/>
        <end position="76"/>
    </location>
</feature>
<gene>
    <name evidence="2" type="ORF">FXF69_03170</name>
</gene>
<evidence type="ECO:0000313" key="2">
    <source>
        <dbReference type="EMBL" id="TYB48233.1"/>
    </source>
</evidence>
<organism evidence="2 3">
    <name type="scientific">Actinomadura chibensis</name>
    <dbReference type="NCBI Taxonomy" id="392828"/>
    <lineage>
        <taxon>Bacteria</taxon>
        <taxon>Bacillati</taxon>
        <taxon>Actinomycetota</taxon>
        <taxon>Actinomycetes</taxon>
        <taxon>Streptosporangiales</taxon>
        <taxon>Thermomonosporaceae</taxon>
        <taxon>Actinomadura</taxon>
    </lineage>
</organism>
<dbReference type="Pfam" id="PF12730">
    <property type="entry name" value="ABC2_membrane_4"/>
    <property type="match status" value="1"/>
</dbReference>
<keyword evidence="1" id="KW-1133">Transmembrane helix</keyword>
<dbReference type="EMBL" id="VSFG01000001">
    <property type="protein sequence ID" value="TYB48233.1"/>
    <property type="molecule type" value="Genomic_DNA"/>
</dbReference>
<feature type="transmembrane region" description="Helical" evidence="1">
    <location>
        <begin position="229"/>
        <end position="249"/>
    </location>
</feature>
<accession>A0A5D0NUC4</accession>
<dbReference type="Proteomes" id="UP000323380">
    <property type="component" value="Unassembled WGS sequence"/>
</dbReference>
<dbReference type="RefSeq" id="WP_067893650.1">
    <property type="nucleotide sequence ID" value="NZ_VSFG01000001.1"/>
</dbReference>